<dbReference type="PANTHER" id="PTHR47845">
    <property type="entry name" value="NUCLEAR SPECKLE SPLICING REGULATORY PROTEIN 1 HOMOLOG"/>
    <property type="match status" value="1"/>
</dbReference>
<accession>A0A8E2EYY9</accession>
<dbReference type="AlphaFoldDB" id="A0A8E2EYY9"/>
<gene>
    <name evidence="2" type="ORF">AOQ84DRAFT_355016</name>
</gene>
<dbReference type="OrthoDB" id="446635at2759"/>
<reference evidence="2 3" key="1">
    <citation type="journal article" date="2016" name="Nat. Commun.">
        <title>Ectomycorrhizal ecology is imprinted in the genome of the dominant symbiotic fungus Cenococcum geophilum.</title>
        <authorList>
            <consortium name="DOE Joint Genome Institute"/>
            <person name="Peter M."/>
            <person name="Kohler A."/>
            <person name="Ohm R.A."/>
            <person name="Kuo A."/>
            <person name="Krutzmann J."/>
            <person name="Morin E."/>
            <person name="Arend M."/>
            <person name="Barry K.W."/>
            <person name="Binder M."/>
            <person name="Choi C."/>
            <person name="Clum A."/>
            <person name="Copeland A."/>
            <person name="Grisel N."/>
            <person name="Haridas S."/>
            <person name="Kipfer T."/>
            <person name="LaButti K."/>
            <person name="Lindquist E."/>
            <person name="Lipzen A."/>
            <person name="Maire R."/>
            <person name="Meier B."/>
            <person name="Mihaltcheva S."/>
            <person name="Molinier V."/>
            <person name="Murat C."/>
            <person name="Poggeler S."/>
            <person name="Quandt C.A."/>
            <person name="Sperisen C."/>
            <person name="Tritt A."/>
            <person name="Tisserant E."/>
            <person name="Crous P.W."/>
            <person name="Henrissat B."/>
            <person name="Nehls U."/>
            <person name="Egli S."/>
            <person name="Spatafora J.W."/>
            <person name="Grigoriev I.V."/>
            <person name="Martin F.M."/>
        </authorList>
    </citation>
    <scope>NUCLEOTIDE SEQUENCE [LARGE SCALE GENOMIC DNA]</scope>
    <source>
        <strain evidence="2 3">CBS 207.34</strain>
    </source>
</reference>
<feature type="compositionally biased region" description="Basic and acidic residues" evidence="1">
    <location>
        <begin position="8"/>
        <end position="50"/>
    </location>
</feature>
<proteinExistence type="predicted"/>
<evidence type="ECO:0000256" key="1">
    <source>
        <dbReference type="SAM" id="MobiDB-lite"/>
    </source>
</evidence>
<protein>
    <submittedName>
        <fullName evidence="2">Uncharacterized protein</fullName>
    </submittedName>
</protein>
<evidence type="ECO:0000313" key="3">
    <source>
        <dbReference type="Proteomes" id="UP000250140"/>
    </source>
</evidence>
<keyword evidence="3" id="KW-1185">Reference proteome</keyword>
<name>A0A8E2EYY9_9PEZI</name>
<evidence type="ECO:0000313" key="2">
    <source>
        <dbReference type="EMBL" id="OCL07341.1"/>
    </source>
</evidence>
<sequence length="57" mass="6461">MEEQLEQAAKRAADEEAEERRKLEHTSKSRKTEGDISSAKERYLQRKREAAAAAKGS</sequence>
<dbReference type="EMBL" id="KV749891">
    <property type="protein sequence ID" value="OCL07341.1"/>
    <property type="molecule type" value="Genomic_DNA"/>
</dbReference>
<dbReference type="PANTHER" id="PTHR47845:SF1">
    <property type="entry name" value="NUCLEAR SPECKLE SPLICING REGULATORY PROTEIN 1 HOMOLOG"/>
    <property type="match status" value="1"/>
</dbReference>
<organism evidence="2 3">
    <name type="scientific">Glonium stellatum</name>
    <dbReference type="NCBI Taxonomy" id="574774"/>
    <lineage>
        <taxon>Eukaryota</taxon>
        <taxon>Fungi</taxon>
        <taxon>Dikarya</taxon>
        <taxon>Ascomycota</taxon>
        <taxon>Pezizomycotina</taxon>
        <taxon>Dothideomycetes</taxon>
        <taxon>Pleosporomycetidae</taxon>
        <taxon>Gloniales</taxon>
        <taxon>Gloniaceae</taxon>
        <taxon>Glonium</taxon>
    </lineage>
</organism>
<feature type="region of interest" description="Disordered" evidence="1">
    <location>
        <begin position="1"/>
        <end position="57"/>
    </location>
</feature>
<dbReference type="Proteomes" id="UP000250140">
    <property type="component" value="Unassembled WGS sequence"/>
</dbReference>
<dbReference type="InterPro" id="IPR053246">
    <property type="entry name" value="NS_splicing_regulatory_protein"/>
</dbReference>